<name>A0A1F6GMY6_9PROT</name>
<sequence length="237" mass="26126">MKTAMVYAAGLGTRLRPLTETTPKPLVEICGKPMLGWIAQSLKKAGVERLVLNTHWLPEQIEAYAKSVLAKDFEVFLSFEPQILGTGGGLYQAREWLQGDFFLVNADILTNLDFKKFGQQHEAHGAWISLAVNDRPAPSCLLLDEEGMMVGLERAGVRQEVVEPEGRVSAWNFCGIHAIGDGFLDSLEEPVCFSIIDEYLKALSQGLEIRGINIDPARWSDIGSPGELEAARANWKG</sequence>
<dbReference type="Gene3D" id="3.90.550.10">
    <property type="entry name" value="Spore Coat Polysaccharide Biosynthesis Protein SpsA, Chain A"/>
    <property type="match status" value="1"/>
</dbReference>
<evidence type="ECO:0000259" key="3">
    <source>
        <dbReference type="Pfam" id="PF00483"/>
    </source>
</evidence>
<gene>
    <name evidence="4" type="ORF">A2557_12860</name>
</gene>
<dbReference type="SUPFAM" id="SSF53448">
    <property type="entry name" value="Nucleotide-diphospho-sugar transferases"/>
    <property type="match status" value="1"/>
</dbReference>
<proteinExistence type="predicted"/>
<keyword evidence="2" id="KW-0548">Nucleotidyltransferase</keyword>
<evidence type="ECO:0000256" key="2">
    <source>
        <dbReference type="ARBA" id="ARBA00022695"/>
    </source>
</evidence>
<evidence type="ECO:0000313" key="5">
    <source>
        <dbReference type="Proteomes" id="UP000177583"/>
    </source>
</evidence>
<dbReference type="PANTHER" id="PTHR43584:SF8">
    <property type="entry name" value="N-ACETYLMURAMATE ALPHA-1-PHOSPHATE URIDYLYLTRANSFERASE"/>
    <property type="match status" value="1"/>
</dbReference>
<protein>
    <recommendedName>
        <fullName evidence="3">Nucleotidyl transferase domain-containing protein</fullName>
    </recommendedName>
</protein>
<comment type="caution">
    <text evidence="4">The sequence shown here is derived from an EMBL/GenBank/DDBJ whole genome shotgun (WGS) entry which is preliminary data.</text>
</comment>
<dbReference type="InterPro" id="IPR050065">
    <property type="entry name" value="GlmU-like"/>
</dbReference>
<dbReference type="GO" id="GO:0016779">
    <property type="term" value="F:nucleotidyltransferase activity"/>
    <property type="evidence" value="ECO:0007669"/>
    <property type="project" value="UniProtKB-KW"/>
</dbReference>
<dbReference type="InterPro" id="IPR005835">
    <property type="entry name" value="NTP_transferase_dom"/>
</dbReference>
<dbReference type="InterPro" id="IPR029044">
    <property type="entry name" value="Nucleotide-diphossugar_trans"/>
</dbReference>
<evidence type="ECO:0000313" key="4">
    <source>
        <dbReference type="EMBL" id="OGG99479.1"/>
    </source>
</evidence>
<accession>A0A1F6GMY6</accession>
<reference evidence="4 5" key="1">
    <citation type="journal article" date="2016" name="Nat. Commun.">
        <title>Thousands of microbial genomes shed light on interconnected biogeochemical processes in an aquifer system.</title>
        <authorList>
            <person name="Anantharaman K."/>
            <person name="Brown C.T."/>
            <person name="Hug L.A."/>
            <person name="Sharon I."/>
            <person name="Castelle C.J."/>
            <person name="Probst A.J."/>
            <person name="Thomas B.C."/>
            <person name="Singh A."/>
            <person name="Wilkins M.J."/>
            <person name="Karaoz U."/>
            <person name="Brodie E.L."/>
            <person name="Williams K.H."/>
            <person name="Hubbard S.S."/>
            <person name="Banfield J.F."/>
        </authorList>
    </citation>
    <scope>NUCLEOTIDE SEQUENCE [LARGE SCALE GENOMIC DNA]</scope>
</reference>
<keyword evidence="1" id="KW-0808">Transferase</keyword>
<feature type="domain" description="Nucleotidyl transferase" evidence="3">
    <location>
        <begin position="4"/>
        <end position="131"/>
    </location>
</feature>
<dbReference type="EMBL" id="MFNF01000057">
    <property type="protein sequence ID" value="OGG99479.1"/>
    <property type="molecule type" value="Genomic_DNA"/>
</dbReference>
<evidence type="ECO:0000256" key="1">
    <source>
        <dbReference type="ARBA" id="ARBA00022679"/>
    </source>
</evidence>
<dbReference type="AlphaFoldDB" id="A0A1F6GMY6"/>
<dbReference type="Pfam" id="PF00483">
    <property type="entry name" value="NTP_transferase"/>
    <property type="match status" value="1"/>
</dbReference>
<organism evidence="4 5">
    <name type="scientific">Candidatus Lambdaproteobacteria bacterium RIFOXYD2_FULL_56_26</name>
    <dbReference type="NCBI Taxonomy" id="1817773"/>
    <lineage>
        <taxon>Bacteria</taxon>
        <taxon>Pseudomonadati</taxon>
        <taxon>Pseudomonadota</taxon>
        <taxon>Candidatus Lambdaproteobacteria</taxon>
    </lineage>
</organism>
<dbReference type="Proteomes" id="UP000177583">
    <property type="component" value="Unassembled WGS sequence"/>
</dbReference>
<dbReference type="PANTHER" id="PTHR43584">
    <property type="entry name" value="NUCLEOTIDYL TRANSFERASE"/>
    <property type="match status" value="1"/>
</dbReference>